<protein>
    <recommendedName>
        <fullName evidence="9">Major facilitator superfamily (MFS) profile domain-containing protein</fullName>
    </recommendedName>
</protein>
<dbReference type="FunFam" id="1.20.1250.20:FF:000003">
    <property type="entry name" value="Solute carrier family 17 member 3"/>
    <property type="match status" value="1"/>
</dbReference>
<evidence type="ECO:0000256" key="7">
    <source>
        <dbReference type="SAM" id="MobiDB-lite"/>
    </source>
</evidence>
<feature type="transmembrane region" description="Helical" evidence="8">
    <location>
        <begin position="859"/>
        <end position="881"/>
    </location>
</feature>
<evidence type="ECO:0000256" key="4">
    <source>
        <dbReference type="ARBA" id="ARBA00022847"/>
    </source>
</evidence>
<feature type="region of interest" description="Disordered" evidence="7">
    <location>
        <begin position="312"/>
        <end position="345"/>
    </location>
</feature>
<accession>A0AAE1ARB1</accession>
<evidence type="ECO:0000256" key="2">
    <source>
        <dbReference type="ARBA" id="ARBA00022448"/>
    </source>
</evidence>
<evidence type="ECO:0000256" key="3">
    <source>
        <dbReference type="ARBA" id="ARBA00022692"/>
    </source>
</evidence>
<dbReference type="PROSITE" id="PS50850">
    <property type="entry name" value="MFS"/>
    <property type="match status" value="1"/>
</dbReference>
<evidence type="ECO:0000313" key="10">
    <source>
        <dbReference type="EMBL" id="KAK3791307.1"/>
    </source>
</evidence>
<name>A0AAE1ARB1_9GAST</name>
<keyword evidence="11" id="KW-1185">Reference proteome</keyword>
<dbReference type="InterPro" id="IPR036259">
    <property type="entry name" value="MFS_trans_sf"/>
</dbReference>
<feature type="region of interest" description="Disordered" evidence="7">
    <location>
        <begin position="1"/>
        <end position="22"/>
    </location>
</feature>
<evidence type="ECO:0000256" key="6">
    <source>
        <dbReference type="ARBA" id="ARBA00023136"/>
    </source>
</evidence>
<evidence type="ECO:0000256" key="1">
    <source>
        <dbReference type="ARBA" id="ARBA00004141"/>
    </source>
</evidence>
<keyword evidence="3 8" id="KW-0812">Transmembrane</keyword>
<dbReference type="EMBL" id="JAWDGP010001473">
    <property type="protein sequence ID" value="KAK3791307.1"/>
    <property type="molecule type" value="Genomic_DNA"/>
</dbReference>
<dbReference type="InterPro" id="IPR050382">
    <property type="entry name" value="MFS_Na/Anion_cotransporter"/>
</dbReference>
<dbReference type="GO" id="GO:0016020">
    <property type="term" value="C:membrane"/>
    <property type="evidence" value="ECO:0007669"/>
    <property type="project" value="UniProtKB-SubCell"/>
</dbReference>
<comment type="caution">
    <text evidence="10">The sequence shown here is derived from an EMBL/GenBank/DDBJ whole genome shotgun (WGS) entry which is preliminary data.</text>
</comment>
<dbReference type="GO" id="GO:0015293">
    <property type="term" value="F:symporter activity"/>
    <property type="evidence" value="ECO:0007669"/>
    <property type="project" value="UniProtKB-KW"/>
</dbReference>
<feature type="transmembrane region" description="Helical" evidence="8">
    <location>
        <begin position="576"/>
        <end position="599"/>
    </location>
</feature>
<gene>
    <name evidence="10" type="ORF">RRG08_012494</name>
</gene>
<sequence>MRSFRKSYSLDSNSEHVNKGQEPLPVIPSLVHVSPHNNRGALDHSKAFVRVKTSTQREAVENSATDGCRTKSDLNENFCSVHGHEAGLDCAFQTRETTKINVKSVTPTSNNIQRAHAPAKIADGLKVSSDPRSGQRLSRLWTGHRPLSTSVNCFVGQMEDSTQGASHQCYNGYRPSPRHCSEPYPSADSLNVPLASSASNPDLCSQVSLCSLQIDSGLGSETTSVLSSLDQLVIVDSLSLDTDQAYNKESAEVATDFGVDAIHRSSEKDAFGADTCQPPSDDDFSGITSSKECRESESIAIPRGASLSIKKQLHSHTGKDSTNATDSRKHCKSQSTPSSLPGPFELQESGIEVKKKKSVSASPNLPKESICAKYSSCRWVLAYLCFLVRFMQTALRQSLGIAIIGMTMKLTERVVTPDAGWEAWEADMARNDTVLQTGNSGSSGNEPVFLNLVRNGSTLRWTDENGHNWTMVLTTNSEFRWSSVFEGIILASFSAGSLITPIIVGYLTCRYGGRKLMTVCFLAGGMFTVLLPVAATTHPALIIVFRVITGVSLSGTDSMIQAMWARWAPKFEKASLSSVAYTGTSVSGSVTYLICGYLASIGGEGKGWPYIFYILGSLGVLLAPLWWYCVHNSPEVHPRMTKQELVIITSCRKAQEAHLNKAPLNPPWKKILSSPAVWVILVGHISNKWITSFMMSYMPRFVADLFQYDLHTIQNSTAQAMHIAPPTVETMKGLFASLPFMGRIVSGIAAAVVSDWMLRMGVSTATTRKTFQAVGNWSCGMCTLLLAFIPMNPAMSMGFLVLALTMQNLTSVAYKINLLDIAPRYAGLLNGVMATVSTLASLPAPVITSLLIADGSREGWQTVFCMVAALTTFGGLIFIMFAQGEIQDWAVTTSTAAPVDPEADPAVSSRKRRYSGDGQMDPSDPSSKYYPPELTAWEDSHVIPPRVRYRRSLGKAVDDILGSRLSQVGLQDFPYRSLTEGCDQTKQKNLESRANLTHSKKDINTPISVERQGRANMPQVEVRFELCERDEHVRSNTLSEDRFWTTWQNLTMVAEHVDEADVINNYLNIGRFEERSTPLCHSLSQRRGTYPGQQDNILTSCGIRSRKGSIFTK</sequence>
<organism evidence="10 11">
    <name type="scientific">Elysia crispata</name>
    <name type="common">lettuce slug</name>
    <dbReference type="NCBI Taxonomy" id="231223"/>
    <lineage>
        <taxon>Eukaryota</taxon>
        <taxon>Metazoa</taxon>
        <taxon>Spiralia</taxon>
        <taxon>Lophotrochozoa</taxon>
        <taxon>Mollusca</taxon>
        <taxon>Gastropoda</taxon>
        <taxon>Heterobranchia</taxon>
        <taxon>Euthyneura</taxon>
        <taxon>Panpulmonata</taxon>
        <taxon>Sacoglossa</taxon>
        <taxon>Placobranchoidea</taxon>
        <taxon>Plakobranchidae</taxon>
        <taxon>Elysia</taxon>
    </lineage>
</organism>
<feature type="transmembrane region" description="Helical" evidence="8">
    <location>
        <begin position="611"/>
        <end position="630"/>
    </location>
</feature>
<reference evidence="10" key="1">
    <citation type="journal article" date="2023" name="G3 (Bethesda)">
        <title>A reference genome for the long-term kleptoplast-retaining sea slug Elysia crispata morphotype clarki.</title>
        <authorList>
            <person name="Eastman K.E."/>
            <person name="Pendleton A.L."/>
            <person name="Shaikh M.A."/>
            <person name="Suttiyut T."/>
            <person name="Ogas R."/>
            <person name="Tomko P."/>
            <person name="Gavelis G."/>
            <person name="Widhalm J.R."/>
            <person name="Wisecaver J.H."/>
        </authorList>
    </citation>
    <scope>NUCLEOTIDE SEQUENCE</scope>
    <source>
        <strain evidence="10">ECLA1</strain>
    </source>
</reference>
<dbReference type="SUPFAM" id="SSF103473">
    <property type="entry name" value="MFS general substrate transporter"/>
    <property type="match status" value="1"/>
</dbReference>
<dbReference type="PANTHER" id="PTHR11662:SF399">
    <property type="entry name" value="FI19708P1-RELATED"/>
    <property type="match status" value="1"/>
</dbReference>
<feature type="region of interest" description="Disordered" evidence="7">
    <location>
        <begin position="269"/>
        <end position="297"/>
    </location>
</feature>
<evidence type="ECO:0000256" key="5">
    <source>
        <dbReference type="ARBA" id="ARBA00022989"/>
    </source>
</evidence>
<dbReference type="InterPro" id="IPR020846">
    <property type="entry name" value="MFS_dom"/>
</dbReference>
<dbReference type="AlphaFoldDB" id="A0AAE1ARB1"/>
<feature type="domain" description="Major facilitator superfamily (MFS) profile" evidence="9">
    <location>
        <begin position="449"/>
        <end position="886"/>
    </location>
</feature>
<dbReference type="GO" id="GO:0006820">
    <property type="term" value="P:monoatomic anion transport"/>
    <property type="evidence" value="ECO:0007669"/>
    <property type="project" value="TreeGrafter"/>
</dbReference>
<dbReference type="Pfam" id="PF07690">
    <property type="entry name" value="MFS_1"/>
    <property type="match status" value="1"/>
</dbReference>
<feature type="compositionally biased region" description="Low complexity" evidence="7">
    <location>
        <begin position="897"/>
        <end position="907"/>
    </location>
</feature>
<keyword evidence="6 8" id="KW-0472">Membrane</keyword>
<keyword evidence="4" id="KW-0769">Symport</keyword>
<evidence type="ECO:0000313" key="11">
    <source>
        <dbReference type="Proteomes" id="UP001283361"/>
    </source>
</evidence>
<proteinExistence type="predicted"/>
<dbReference type="Gene3D" id="1.20.1250.20">
    <property type="entry name" value="MFS general substrate transporter like domains"/>
    <property type="match status" value="2"/>
</dbReference>
<feature type="transmembrane region" description="Helical" evidence="8">
    <location>
        <begin position="487"/>
        <end position="509"/>
    </location>
</feature>
<feature type="transmembrane region" description="Helical" evidence="8">
    <location>
        <begin position="828"/>
        <end position="853"/>
    </location>
</feature>
<dbReference type="Proteomes" id="UP001283361">
    <property type="component" value="Unassembled WGS sequence"/>
</dbReference>
<feature type="transmembrane region" description="Helical" evidence="8">
    <location>
        <begin position="516"/>
        <end position="535"/>
    </location>
</feature>
<comment type="subcellular location">
    <subcellularLocation>
        <location evidence="1">Membrane</location>
        <topology evidence="1">Multi-pass membrane protein</topology>
    </subcellularLocation>
</comment>
<dbReference type="InterPro" id="IPR011701">
    <property type="entry name" value="MFS"/>
</dbReference>
<dbReference type="PANTHER" id="PTHR11662">
    <property type="entry name" value="SOLUTE CARRIER FAMILY 17"/>
    <property type="match status" value="1"/>
</dbReference>
<keyword evidence="2" id="KW-0813">Transport</keyword>
<feature type="transmembrane region" description="Helical" evidence="8">
    <location>
        <begin position="740"/>
        <end position="758"/>
    </location>
</feature>
<feature type="region of interest" description="Disordered" evidence="7">
    <location>
        <begin position="897"/>
        <end position="927"/>
    </location>
</feature>
<evidence type="ECO:0000259" key="9">
    <source>
        <dbReference type="PROSITE" id="PS50850"/>
    </source>
</evidence>
<keyword evidence="5 8" id="KW-1133">Transmembrane helix</keyword>
<evidence type="ECO:0000256" key="8">
    <source>
        <dbReference type="SAM" id="Phobius"/>
    </source>
</evidence>